<evidence type="ECO:0000259" key="4">
    <source>
        <dbReference type="Pfam" id="PF08669"/>
    </source>
</evidence>
<dbReference type="AlphaFoldDB" id="A0A9J6BQA5"/>
<dbReference type="Gene3D" id="2.40.30.110">
    <property type="entry name" value="Aminomethyltransferase beta-barrel domains"/>
    <property type="match status" value="1"/>
</dbReference>
<dbReference type="FunFam" id="2.40.30.110:FF:000004">
    <property type="entry name" value="Pyruvate dehydrogenase phosphatase regulatory subunit, mitochondrial"/>
    <property type="match status" value="1"/>
</dbReference>
<dbReference type="Gene3D" id="3.50.50.60">
    <property type="entry name" value="FAD/NAD(P)-binding domain"/>
    <property type="match status" value="1"/>
</dbReference>
<dbReference type="InterPro" id="IPR036188">
    <property type="entry name" value="FAD/NAD-bd_sf"/>
</dbReference>
<organism evidence="6 7">
    <name type="scientific">Polypedilum vanderplanki</name>
    <name type="common">Sleeping chironomid midge</name>
    <dbReference type="NCBI Taxonomy" id="319348"/>
    <lineage>
        <taxon>Eukaryota</taxon>
        <taxon>Metazoa</taxon>
        <taxon>Ecdysozoa</taxon>
        <taxon>Arthropoda</taxon>
        <taxon>Hexapoda</taxon>
        <taxon>Insecta</taxon>
        <taxon>Pterygota</taxon>
        <taxon>Neoptera</taxon>
        <taxon>Endopterygota</taxon>
        <taxon>Diptera</taxon>
        <taxon>Nematocera</taxon>
        <taxon>Chironomoidea</taxon>
        <taxon>Chironomidae</taxon>
        <taxon>Chironominae</taxon>
        <taxon>Polypedilum</taxon>
        <taxon>Polypedilum</taxon>
    </lineage>
</organism>
<dbReference type="SUPFAM" id="SSF51905">
    <property type="entry name" value="FAD/NAD(P)-binding domain"/>
    <property type="match status" value="1"/>
</dbReference>
<dbReference type="Gene3D" id="3.30.9.10">
    <property type="entry name" value="D-Amino Acid Oxidase, subunit A, domain 2"/>
    <property type="match status" value="1"/>
</dbReference>
<dbReference type="SUPFAM" id="SSF103025">
    <property type="entry name" value="Folate-binding domain"/>
    <property type="match status" value="1"/>
</dbReference>
<evidence type="ECO:0000259" key="5">
    <source>
        <dbReference type="Pfam" id="PF16350"/>
    </source>
</evidence>
<accession>A0A9J6BQA5</accession>
<dbReference type="EMBL" id="JADBJN010000003">
    <property type="protein sequence ID" value="KAG5672049.1"/>
    <property type="molecule type" value="Genomic_DNA"/>
</dbReference>
<dbReference type="InterPro" id="IPR006222">
    <property type="entry name" value="GCVT_N"/>
</dbReference>
<dbReference type="Pfam" id="PF01571">
    <property type="entry name" value="GCV_T"/>
    <property type="match status" value="1"/>
</dbReference>
<reference evidence="6" key="1">
    <citation type="submission" date="2021-03" db="EMBL/GenBank/DDBJ databases">
        <title>Chromosome level genome of the anhydrobiotic midge Polypedilum vanderplanki.</title>
        <authorList>
            <person name="Yoshida Y."/>
            <person name="Kikawada T."/>
            <person name="Gusev O."/>
        </authorList>
    </citation>
    <scope>NUCLEOTIDE SEQUENCE</scope>
    <source>
        <strain evidence="6">NIAS01</strain>
        <tissue evidence="6">Whole body or cell culture</tissue>
    </source>
</reference>
<feature type="domain" description="FAD dependent oxidoreductase" evidence="2">
    <location>
        <begin position="42"/>
        <end position="388"/>
    </location>
</feature>
<evidence type="ECO:0000313" key="7">
    <source>
        <dbReference type="Proteomes" id="UP001107558"/>
    </source>
</evidence>
<keyword evidence="7" id="KW-1185">Reference proteome</keyword>
<feature type="domain" description="GCVT N-terminal" evidence="3">
    <location>
        <begin position="466"/>
        <end position="755"/>
    </location>
</feature>
<sequence length="889" mass="101504">MLKIASRPSLCNNYFRQSHGYLKIFQSSLHTEEDDLLPKKGRIVICGSGLAGSSLAYHLSLANLAHHVVMLERGTIYNKDSSINTSSGLVSSFKHSAQQVKLGKSSIKLLNELTKQGFDLGWEQRGSLHVARTHDRMLQYRKMKSQSLAWGINCKLMSSEECKEKCGVIYDGDIKGGLFIADDGVLDKEKFRQVLIAESIKRGMTLVENCGVQKIHCGNNRRVEAVETNKGTIECVYFVNASGFWAREIGQLSEPHVKVPLHPVSHQFLIAQTNPELISQLPCVLYDLDGRVYLREFKGKLLAGGFEYEAKPAFQDGVLPDSPKKRYKMKPDYDQFAELLEEILHRVPAFKNAELIKLANIPEIFSPDARWILGEAPEIQNYYIAAGMMLDDVGGGIGKTIADILTKGYAKIDPEVEANRFLGLHNNRKYLKERVKEIHSIHSGIQYPFFEYEMGRKLRMSPIFPVLLESGGVFGQLMGYERPNYFDPSGKQVDANGNTVFRVSHTKTFAKPHWFDFVQEEYRACRERIGLADYSSFTKIDLWSKGNEIVDFLQYLCSNDIDIPIGSICHTGMHNEHCGGYENDCSLARLSENHYMMIAPTIQQTRCKAWIRKHLPTGDHSIHLNDITSSYTAICILGPFARKLLSELTDTDLSPKNFPFFTYKELEVGLANGVRTFNLTHTGELGFVLYTPTEYSLHVYSQLWEKGQKYQIKHAGYYATRALRVEKFYAFWGQDLDTFTTPLECGRSWRVKFDKKFIGRDALLKQKEEGVRRLYVQLLLDDHDHEIDIWPSGNEPIYRDGVYCGRTTTTSYGFTFKKQVLLGFVQNIDEEGHHHIVNNDYVLNGEYEVEICGIRYPAKVNLHSPNLPSMVQDRDIDERDRYQATRYKY</sequence>
<evidence type="ECO:0000313" key="6">
    <source>
        <dbReference type="EMBL" id="KAG5672049.1"/>
    </source>
</evidence>
<name>A0A9J6BQA5_POLVA</name>
<dbReference type="InterPro" id="IPR027266">
    <property type="entry name" value="TrmE/GcvT-like"/>
</dbReference>
<feature type="domain" description="Aminomethyltransferase C-terminal" evidence="4">
    <location>
        <begin position="775"/>
        <end position="860"/>
    </location>
</feature>
<dbReference type="PANTHER" id="PTHR43757:SF15">
    <property type="entry name" value="PYRUVATE DEHYDROGENASE PHOSPHATASE REGULATORY SUBUNIT, MITOCHONDRIAL-LIKE"/>
    <property type="match status" value="1"/>
</dbReference>
<evidence type="ECO:0000256" key="1">
    <source>
        <dbReference type="ARBA" id="ARBA00008609"/>
    </source>
</evidence>
<dbReference type="SUPFAM" id="SSF101790">
    <property type="entry name" value="Aminomethyltransferase beta-barrel domain"/>
    <property type="match status" value="1"/>
</dbReference>
<dbReference type="Pfam" id="PF01266">
    <property type="entry name" value="DAO"/>
    <property type="match status" value="1"/>
</dbReference>
<dbReference type="PANTHER" id="PTHR43757">
    <property type="entry name" value="AMINOMETHYLTRANSFERASE"/>
    <property type="match status" value="1"/>
</dbReference>
<evidence type="ECO:0000259" key="3">
    <source>
        <dbReference type="Pfam" id="PF01571"/>
    </source>
</evidence>
<proteinExistence type="inferred from homology"/>
<dbReference type="InterPro" id="IPR006076">
    <property type="entry name" value="FAD-dep_OxRdtase"/>
</dbReference>
<comment type="similarity">
    <text evidence="1">Belongs to the GcvT family.</text>
</comment>
<feature type="domain" description="FAD dependent oxidoreductase central" evidence="5">
    <location>
        <begin position="415"/>
        <end position="461"/>
    </location>
</feature>
<dbReference type="SUPFAM" id="SSF54373">
    <property type="entry name" value="FAD-linked reductases, C-terminal domain"/>
    <property type="match status" value="1"/>
</dbReference>
<comment type="caution">
    <text evidence="6">The sequence shown here is derived from an EMBL/GenBank/DDBJ whole genome shotgun (WGS) entry which is preliminary data.</text>
</comment>
<dbReference type="GO" id="GO:0005739">
    <property type="term" value="C:mitochondrion"/>
    <property type="evidence" value="ECO:0007669"/>
    <property type="project" value="TreeGrafter"/>
</dbReference>
<dbReference type="Pfam" id="PF08669">
    <property type="entry name" value="GCV_T_C"/>
    <property type="match status" value="1"/>
</dbReference>
<protein>
    <submittedName>
        <fullName evidence="6">Uncharacterized protein</fullName>
    </submittedName>
</protein>
<dbReference type="Gene3D" id="3.30.70.1400">
    <property type="entry name" value="Aminomethyltransferase beta-barrel domains"/>
    <property type="match status" value="1"/>
</dbReference>
<evidence type="ECO:0000259" key="2">
    <source>
        <dbReference type="Pfam" id="PF01266"/>
    </source>
</evidence>
<gene>
    <name evidence="6" type="ORF">PVAND_002211</name>
</gene>
<dbReference type="InterPro" id="IPR028896">
    <property type="entry name" value="GcvT/YgfZ/DmdA"/>
</dbReference>
<dbReference type="OrthoDB" id="429143at2759"/>
<dbReference type="Gene3D" id="3.30.1360.120">
    <property type="entry name" value="Probable tRNA modification gtpase trme, domain 1"/>
    <property type="match status" value="1"/>
</dbReference>
<dbReference type="Pfam" id="PF16350">
    <property type="entry name" value="FAO_M"/>
    <property type="match status" value="1"/>
</dbReference>
<dbReference type="InterPro" id="IPR013977">
    <property type="entry name" value="GcvT_C"/>
</dbReference>
<dbReference type="InterPro" id="IPR029043">
    <property type="entry name" value="GcvT/YgfZ_C"/>
</dbReference>
<dbReference type="InterPro" id="IPR032503">
    <property type="entry name" value="FAO_M"/>
</dbReference>
<dbReference type="FunFam" id="3.30.70.1400:FF:000003">
    <property type="entry name" value="Pyruvate dehydrogenase phosphatase regulatory subunit"/>
    <property type="match status" value="1"/>
</dbReference>
<dbReference type="Proteomes" id="UP001107558">
    <property type="component" value="Chromosome 3"/>
</dbReference>